<dbReference type="InterPro" id="IPR000917">
    <property type="entry name" value="Sulfatase_N"/>
</dbReference>
<dbReference type="SUPFAM" id="SSF53649">
    <property type="entry name" value="Alkaline phosphatase-like"/>
    <property type="match status" value="1"/>
</dbReference>
<name>A0A2K4ZG69_9FIRM</name>
<keyword evidence="3" id="KW-1185">Reference proteome</keyword>
<gene>
    <name evidence="2" type="ORF">AMURIS_02184</name>
</gene>
<dbReference type="EMBL" id="OFSM01000010">
    <property type="protein sequence ID" value="SOY29463.1"/>
    <property type="molecule type" value="Genomic_DNA"/>
</dbReference>
<evidence type="ECO:0000313" key="3">
    <source>
        <dbReference type="Proteomes" id="UP000236311"/>
    </source>
</evidence>
<proteinExistence type="predicted"/>
<dbReference type="Pfam" id="PF00884">
    <property type="entry name" value="Sulfatase"/>
    <property type="match status" value="1"/>
</dbReference>
<sequence>METAKACGVNNVPMKKQLEQAYEELLSLLGLEVGNRSRKVSRIIKEEIERFVKNCKIPALWCYGEHTRMLMTDYIFEMRRVKYIIDEFYTGDSGFEVITSEKIGEKEIDGIIISTYKYRKEIVETIRSRYPQMKYLDIYEKLYENGIDLSCEYYAENYPYARYARINRMNCELWEQKNVKYQEDFVEDLVKEFVLIKDFSSAIRCMEEALRENHDRKMKELLKYLYRIYRMELQAASVISKKNVLMLCIDGLRRQDLFSGEMERVKRFILYRGYSFTNAYSASTSTYESLIPAYSGNNDLSTRYYEKNEIEEEECPFIKEAIKQERKIRFYTDSCHYVKSKHIVVTESYQTAAEKLWDFLLDAVDEKNGLFYVHILYESHYSYPNPYTKGALVTEGTNILFDFLSRNGGKLKTDYVAQHRDTLRYLDDLLAPILEQLCCKMIIYADHGNVLLGKNAELGDVSYPQLTFGEELIQVPLVICDEETGVGISDKICSLMDLNNMLICLLQGKAVKEIDHAYVKVVRSALYNADFQYLYQKIGCERGSKAFEVFLFQEGYKLVVYEDGVIELYNSASDEKISDIILKKNLLAQIEEMITVWT</sequence>
<protein>
    <submittedName>
        <fullName evidence="2">Sulfatase</fullName>
    </submittedName>
</protein>
<organism evidence="2 3">
    <name type="scientific">Acetatifactor muris</name>
    <dbReference type="NCBI Taxonomy" id="879566"/>
    <lineage>
        <taxon>Bacteria</taxon>
        <taxon>Bacillati</taxon>
        <taxon>Bacillota</taxon>
        <taxon>Clostridia</taxon>
        <taxon>Lachnospirales</taxon>
        <taxon>Lachnospiraceae</taxon>
        <taxon>Acetatifactor</taxon>
    </lineage>
</organism>
<evidence type="ECO:0000259" key="1">
    <source>
        <dbReference type="Pfam" id="PF00884"/>
    </source>
</evidence>
<dbReference type="InterPro" id="IPR017850">
    <property type="entry name" value="Alkaline_phosphatase_core_sf"/>
</dbReference>
<dbReference type="AlphaFoldDB" id="A0A2K4ZG69"/>
<feature type="domain" description="Sulfatase N-terminal" evidence="1">
    <location>
        <begin position="242"/>
        <end position="498"/>
    </location>
</feature>
<dbReference type="Proteomes" id="UP000236311">
    <property type="component" value="Unassembled WGS sequence"/>
</dbReference>
<evidence type="ECO:0000313" key="2">
    <source>
        <dbReference type="EMBL" id="SOY29463.1"/>
    </source>
</evidence>
<accession>A0A2K4ZG69</accession>
<dbReference type="Gene3D" id="3.40.720.10">
    <property type="entry name" value="Alkaline Phosphatase, subunit A"/>
    <property type="match status" value="1"/>
</dbReference>
<reference evidence="2 3" key="1">
    <citation type="submission" date="2018-01" db="EMBL/GenBank/DDBJ databases">
        <authorList>
            <person name="Gaut B.S."/>
            <person name="Morton B.R."/>
            <person name="Clegg M.T."/>
            <person name="Duvall M.R."/>
        </authorList>
    </citation>
    <scope>NUCLEOTIDE SEQUENCE [LARGE SCALE GENOMIC DNA]</scope>
    <source>
        <strain evidence="2">GP69</strain>
    </source>
</reference>